<evidence type="ECO:0000256" key="1">
    <source>
        <dbReference type="SAM" id="Coils"/>
    </source>
</evidence>
<comment type="caution">
    <text evidence="4">The sequence shown here is derived from an EMBL/GenBank/DDBJ whole genome shotgun (WGS) entry which is preliminary data.</text>
</comment>
<organism evidence="4 5">
    <name type="scientific">Hanseniaspora osmophila</name>
    <dbReference type="NCBI Taxonomy" id="56408"/>
    <lineage>
        <taxon>Eukaryota</taxon>
        <taxon>Fungi</taxon>
        <taxon>Dikarya</taxon>
        <taxon>Ascomycota</taxon>
        <taxon>Saccharomycotina</taxon>
        <taxon>Saccharomycetes</taxon>
        <taxon>Saccharomycodales</taxon>
        <taxon>Saccharomycodaceae</taxon>
        <taxon>Hanseniaspora</taxon>
    </lineage>
</organism>
<accession>A0A1E5R0V4</accession>
<evidence type="ECO:0000313" key="5">
    <source>
        <dbReference type="Proteomes" id="UP000095728"/>
    </source>
</evidence>
<dbReference type="EMBL" id="LPNM01000012">
    <property type="protein sequence ID" value="OEJ80534.1"/>
    <property type="molecule type" value="Genomic_DNA"/>
</dbReference>
<evidence type="ECO:0000256" key="2">
    <source>
        <dbReference type="SAM" id="MobiDB-lite"/>
    </source>
</evidence>
<dbReference type="OrthoDB" id="49520at2759"/>
<proteinExistence type="predicted"/>
<feature type="region of interest" description="Disordered" evidence="2">
    <location>
        <begin position="290"/>
        <end position="309"/>
    </location>
</feature>
<sequence>MAESRSKRANAGNKLQKLIEQEKLLTESTKSLQTSFGAEIDGEDNDDLVNLLFQGQEDTEDQDFSINVKENEDDYFTDDDEGSGSSDEEAGEKALQEEEKKRKKRKTQQQVAAGTLTSGSKNAVPILRKRKATTLTASLELNQEGLNKRKKFSEELLNPENLLSEERRTSSRKSVVANKLKVYKNLQEAEKARKELHERLKHLNERKHVYVLTQEDRLREAKETEKLNLQSLNRFKELEDFNKQKRLLLQQRNKIKFQEDELVLTQLSCDWRMTPLMEVKDHEYWAEQIRKRESKNKRRKPTKKSTTPTLTLANAESLQVAKPLPTVDDLIKYDLTPNLLDEKSKESHNVSSDAPLEQNILDLAQQKIHTNTGAEAFNVEPSTHGSAEKKQLPQFDKDGNILIEGPEQRVSKNFVTLFKYDDFDSQAITKPVFMETMLGISPHLLQTKGKQSAQLASTFYDPENWETILHSKRKGDAEPMHIFKVDLLDNQEALCDRTMASFPRFGEFNKKFQVLETNETNVTEMIKLQTPAPTGLYLPNGQRKPCLIKGTSSQYFDPKFGIPYGDLDSYRLLQEMVQHPDLFKWYGLKNGGLLYNPNVKPASGVPEGF</sequence>
<evidence type="ECO:0000313" key="4">
    <source>
        <dbReference type="EMBL" id="OEJ80534.1"/>
    </source>
</evidence>
<feature type="region of interest" description="Disordered" evidence="2">
    <location>
        <begin position="55"/>
        <end position="117"/>
    </location>
</feature>
<dbReference type="STRING" id="56408.A0A1E5R0V4"/>
<feature type="compositionally biased region" description="Acidic residues" evidence="2">
    <location>
        <begin position="71"/>
        <end position="90"/>
    </location>
</feature>
<dbReference type="FunCoup" id="A0A1E5R0V4">
    <property type="interactions" value="103"/>
</dbReference>
<feature type="compositionally biased region" description="Basic and acidic residues" evidence="2">
    <location>
        <begin position="91"/>
        <end position="100"/>
    </location>
</feature>
<gene>
    <name evidence="4" type="ORF">AWRI3579_g4438</name>
</gene>
<dbReference type="InParanoid" id="A0A1E5R0V4"/>
<keyword evidence="1" id="KW-0175">Coiled coil</keyword>
<dbReference type="PANTHER" id="PTHR13275">
    <property type="entry name" value="YL-1 PROTEIN TRANSCRIPTION FACTOR-LIKE 1"/>
    <property type="match status" value="1"/>
</dbReference>
<dbReference type="Pfam" id="PF05764">
    <property type="entry name" value="YL1"/>
    <property type="match status" value="1"/>
</dbReference>
<dbReference type="InterPro" id="IPR046757">
    <property type="entry name" value="YL1_N"/>
</dbReference>
<feature type="coiled-coil region" evidence="1">
    <location>
        <begin position="179"/>
        <end position="206"/>
    </location>
</feature>
<reference evidence="5" key="1">
    <citation type="journal article" date="2016" name="Genome Announc.">
        <title>Genome sequences of three species of Hanseniaspora isolated from spontaneous wine fermentations.</title>
        <authorList>
            <person name="Sternes P.R."/>
            <person name="Lee D."/>
            <person name="Kutyna D.R."/>
            <person name="Borneman A.R."/>
        </authorList>
    </citation>
    <scope>NUCLEOTIDE SEQUENCE [LARGE SCALE GENOMIC DNA]</scope>
    <source>
        <strain evidence="5">AWRI3579</strain>
    </source>
</reference>
<dbReference type="PANTHER" id="PTHR13275:SF4">
    <property type="entry name" value="VACUOLAR PROTEIN SORTING-ASSOCIATED PROTEIN 72 HOMOLOG"/>
    <property type="match status" value="1"/>
</dbReference>
<dbReference type="GO" id="GO:0005634">
    <property type="term" value="C:nucleus"/>
    <property type="evidence" value="ECO:0007669"/>
    <property type="project" value="TreeGrafter"/>
</dbReference>
<dbReference type="AlphaFoldDB" id="A0A1E5R0V4"/>
<name>A0A1E5R0V4_9ASCO</name>
<evidence type="ECO:0000259" key="3">
    <source>
        <dbReference type="Pfam" id="PF05764"/>
    </source>
</evidence>
<protein>
    <submittedName>
        <fullName evidence="4">Vacuolar protein sorting-associated protein 72</fullName>
    </submittedName>
</protein>
<dbReference type="Proteomes" id="UP000095728">
    <property type="component" value="Unassembled WGS sequence"/>
</dbReference>
<feature type="domain" description="Vps72/YL1 N-terminal" evidence="3">
    <location>
        <begin position="5"/>
        <end position="255"/>
    </location>
</feature>
<keyword evidence="5" id="KW-1185">Reference proteome</keyword>
<feature type="compositionally biased region" description="Basic residues" evidence="2">
    <location>
        <begin position="292"/>
        <end position="303"/>
    </location>
</feature>